<dbReference type="EnsemblMetazoa" id="XM_050657579.1">
    <property type="protein sequence ID" value="XP_050513536.1"/>
    <property type="gene ID" value="LOC126889344"/>
</dbReference>
<evidence type="ECO:0000313" key="16">
    <source>
        <dbReference type="Proteomes" id="UP001652700"/>
    </source>
</evidence>
<evidence type="ECO:0000256" key="1">
    <source>
        <dbReference type="ARBA" id="ARBA00001971"/>
    </source>
</evidence>
<reference evidence="15" key="1">
    <citation type="submission" date="2025-05" db="UniProtKB">
        <authorList>
            <consortium name="EnsemblMetazoa"/>
        </authorList>
    </citation>
    <scope>IDENTIFICATION</scope>
</reference>
<proteinExistence type="inferred from homology"/>
<keyword evidence="11 14" id="KW-0408">Iron</keyword>
<evidence type="ECO:0000256" key="4">
    <source>
        <dbReference type="ARBA" id="ARBA00004406"/>
    </source>
</evidence>
<evidence type="ECO:0000256" key="6">
    <source>
        <dbReference type="ARBA" id="ARBA00022617"/>
    </source>
</evidence>
<keyword evidence="9" id="KW-0492">Microsome</keyword>
<dbReference type="PRINTS" id="PR00385">
    <property type="entry name" value="P450"/>
</dbReference>
<evidence type="ECO:0000313" key="15">
    <source>
        <dbReference type="EnsemblMetazoa" id="XP_050513536.1"/>
    </source>
</evidence>
<evidence type="ECO:0000256" key="8">
    <source>
        <dbReference type="ARBA" id="ARBA00022824"/>
    </source>
</evidence>
<keyword evidence="16" id="KW-1185">Reference proteome</keyword>
<evidence type="ECO:0000256" key="12">
    <source>
        <dbReference type="ARBA" id="ARBA00023033"/>
    </source>
</evidence>
<evidence type="ECO:0000256" key="14">
    <source>
        <dbReference type="RuleBase" id="RU000461"/>
    </source>
</evidence>
<dbReference type="PANTHER" id="PTHR24291:SF189">
    <property type="entry name" value="CYTOCHROME P450 4C3-RELATED"/>
    <property type="match status" value="1"/>
</dbReference>
<keyword evidence="10 14" id="KW-0560">Oxidoreductase</keyword>
<dbReference type="Proteomes" id="UP001652700">
    <property type="component" value="Unplaced"/>
</dbReference>
<sequence>MILPLLSAIIIITLYLLKDWIRRIILANKLPGPKGQVFVSKFQNDPTLFFNNIRKWSKMYGPIYRLRFSYIYFTVNISGPEQLEQILLQTKNNKKGQTYKFVTRWLGEGLLTSSGTKWQKHRKILTPSFHFKMLEEFLRTFHAETEKLVNLLQKETEQPWTDILPIISKMALLSITDTAMGISLNEEESDADQKYIATMSQLRDVLFERFTRPWLYRNFIYYTFTSLGHLEKKLISDLQSFTDNIIKERKKTFKWFEFDDDTSWISNGSRKSKFVFLDILLNAFMYKQSIDDQGIRDEVNTFTFEGHDTTSVGMCLTLMLLANHGDYQNKIYQEIIEVIGDNSEPNINLINKLKLMDRFIKECLRLYPVLPFISRKLEEDVTIDGYLLPKGILINIHLFDVHRNEKYWPDPEKFDPDRFLPENCANRHPLAYIPFSAGSRNCIGQKYAMLEIKAVLCGILKSYILEPVDRPETIQFIPDLLLRPHDKMLRVKFVNRHVNN</sequence>
<keyword evidence="8" id="KW-0256">Endoplasmic reticulum</keyword>
<dbReference type="PRINTS" id="PR00463">
    <property type="entry name" value="EP450I"/>
</dbReference>
<keyword evidence="7 14" id="KW-0479">Metal-binding</keyword>
<evidence type="ECO:0000256" key="11">
    <source>
        <dbReference type="ARBA" id="ARBA00023004"/>
    </source>
</evidence>
<accession>A0ABM5KTN0</accession>
<dbReference type="InterPro" id="IPR017972">
    <property type="entry name" value="Cyt_P450_CS"/>
</dbReference>
<dbReference type="Pfam" id="PF00067">
    <property type="entry name" value="p450"/>
    <property type="match status" value="1"/>
</dbReference>
<evidence type="ECO:0000256" key="2">
    <source>
        <dbReference type="ARBA" id="ARBA00003690"/>
    </source>
</evidence>
<dbReference type="GeneID" id="126889344"/>
<evidence type="ECO:0000256" key="3">
    <source>
        <dbReference type="ARBA" id="ARBA00004174"/>
    </source>
</evidence>
<comment type="similarity">
    <text evidence="5 14">Belongs to the cytochrome P450 family.</text>
</comment>
<keyword evidence="13" id="KW-0472">Membrane</keyword>
<comment type="cofactor">
    <cofactor evidence="1">
        <name>heme</name>
        <dbReference type="ChEBI" id="CHEBI:30413"/>
    </cofactor>
</comment>
<evidence type="ECO:0000256" key="10">
    <source>
        <dbReference type="ARBA" id="ARBA00023002"/>
    </source>
</evidence>
<evidence type="ECO:0008006" key="17">
    <source>
        <dbReference type="Google" id="ProtNLM"/>
    </source>
</evidence>
<organism evidence="15 16">
    <name type="scientific">Diabrotica virgifera virgifera</name>
    <name type="common">western corn rootworm</name>
    <dbReference type="NCBI Taxonomy" id="50390"/>
    <lineage>
        <taxon>Eukaryota</taxon>
        <taxon>Metazoa</taxon>
        <taxon>Ecdysozoa</taxon>
        <taxon>Arthropoda</taxon>
        <taxon>Hexapoda</taxon>
        <taxon>Insecta</taxon>
        <taxon>Pterygota</taxon>
        <taxon>Neoptera</taxon>
        <taxon>Endopterygota</taxon>
        <taxon>Coleoptera</taxon>
        <taxon>Polyphaga</taxon>
        <taxon>Cucujiformia</taxon>
        <taxon>Chrysomeloidea</taxon>
        <taxon>Chrysomelidae</taxon>
        <taxon>Galerucinae</taxon>
        <taxon>Diabroticina</taxon>
        <taxon>Diabroticites</taxon>
        <taxon>Diabrotica</taxon>
    </lineage>
</organism>
<dbReference type="InterPro" id="IPR002401">
    <property type="entry name" value="Cyt_P450_E_grp-I"/>
</dbReference>
<dbReference type="Gene3D" id="1.10.630.10">
    <property type="entry name" value="Cytochrome P450"/>
    <property type="match status" value="1"/>
</dbReference>
<dbReference type="InterPro" id="IPR050196">
    <property type="entry name" value="Cytochrome_P450_Monoox"/>
</dbReference>
<dbReference type="CDD" id="cd20628">
    <property type="entry name" value="CYP4"/>
    <property type="match status" value="1"/>
</dbReference>
<keyword evidence="12 14" id="KW-0503">Monooxygenase</keyword>
<dbReference type="SUPFAM" id="SSF48264">
    <property type="entry name" value="Cytochrome P450"/>
    <property type="match status" value="1"/>
</dbReference>
<comment type="function">
    <text evidence="2">May be involved in the metabolism of insect hormones and in the breakdown of synthetic insecticides.</text>
</comment>
<dbReference type="PANTHER" id="PTHR24291">
    <property type="entry name" value="CYTOCHROME P450 FAMILY 4"/>
    <property type="match status" value="1"/>
</dbReference>
<dbReference type="RefSeq" id="XP_050513536.1">
    <property type="nucleotide sequence ID" value="XM_050657579.1"/>
</dbReference>
<keyword evidence="6 14" id="KW-0349">Heme</keyword>
<dbReference type="InterPro" id="IPR036396">
    <property type="entry name" value="Cyt_P450_sf"/>
</dbReference>
<evidence type="ECO:0000256" key="5">
    <source>
        <dbReference type="ARBA" id="ARBA00010617"/>
    </source>
</evidence>
<comment type="subcellular location">
    <subcellularLocation>
        <location evidence="4">Endoplasmic reticulum membrane</location>
        <topology evidence="4">Peripheral membrane protein</topology>
    </subcellularLocation>
    <subcellularLocation>
        <location evidence="3">Microsome membrane</location>
        <topology evidence="3">Peripheral membrane protein</topology>
    </subcellularLocation>
</comment>
<dbReference type="InterPro" id="IPR001128">
    <property type="entry name" value="Cyt_P450"/>
</dbReference>
<evidence type="ECO:0000256" key="7">
    <source>
        <dbReference type="ARBA" id="ARBA00022723"/>
    </source>
</evidence>
<dbReference type="PROSITE" id="PS00086">
    <property type="entry name" value="CYTOCHROME_P450"/>
    <property type="match status" value="1"/>
</dbReference>
<evidence type="ECO:0000256" key="9">
    <source>
        <dbReference type="ARBA" id="ARBA00022848"/>
    </source>
</evidence>
<evidence type="ECO:0000256" key="13">
    <source>
        <dbReference type="ARBA" id="ARBA00023136"/>
    </source>
</evidence>
<protein>
    <recommendedName>
        <fullName evidence="17">Cytochrome P450 4C1-like</fullName>
    </recommendedName>
</protein>
<name>A0ABM5KTN0_DIAVI</name>